<feature type="compositionally biased region" description="Low complexity" evidence="1">
    <location>
        <begin position="194"/>
        <end position="219"/>
    </location>
</feature>
<protein>
    <recommendedName>
        <fullName evidence="2">MADF domain-containing protein</fullName>
    </recommendedName>
</protein>
<evidence type="ECO:0000313" key="4">
    <source>
        <dbReference type="Proteomes" id="UP001231518"/>
    </source>
</evidence>
<comment type="caution">
    <text evidence="3">The sequence shown here is derived from an EMBL/GenBank/DDBJ whole genome shotgun (WGS) entry which is preliminary data.</text>
</comment>
<dbReference type="Pfam" id="PF10545">
    <property type="entry name" value="MADF_DNA_bdg"/>
    <property type="match status" value="1"/>
</dbReference>
<dbReference type="InterPro" id="IPR006578">
    <property type="entry name" value="MADF-dom"/>
</dbReference>
<feature type="compositionally biased region" description="Low complexity" evidence="1">
    <location>
        <begin position="119"/>
        <end position="128"/>
    </location>
</feature>
<evidence type="ECO:0000259" key="2">
    <source>
        <dbReference type="Pfam" id="PF10545"/>
    </source>
</evidence>
<accession>A0AAD8DWE9</accession>
<feature type="region of interest" description="Disordered" evidence="1">
    <location>
        <begin position="1"/>
        <end position="143"/>
    </location>
</feature>
<evidence type="ECO:0000256" key="1">
    <source>
        <dbReference type="SAM" id="MobiDB-lite"/>
    </source>
</evidence>
<gene>
    <name evidence="3" type="ORF">PYW07_006293</name>
</gene>
<feature type="compositionally biased region" description="Acidic residues" evidence="1">
    <location>
        <begin position="21"/>
        <end position="36"/>
    </location>
</feature>
<feature type="compositionally biased region" description="Low complexity" evidence="1">
    <location>
        <begin position="53"/>
        <end position="64"/>
    </location>
</feature>
<organism evidence="3 4">
    <name type="scientific">Mythimna separata</name>
    <name type="common">Oriental armyworm</name>
    <name type="synonym">Pseudaletia separata</name>
    <dbReference type="NCBI Taxonomy" id="271217"/>
    <lineage>
        <taxon>Eukaryota</taxon>
        <taxon>Metazoa</taxon>
        <taxon>Ecdysozoa</taxon>
        <taxon>Arthropoda</taxon>
        <taxon>Hexapoda</taxon>
        <taxon>Insecta</taxon>
        <taxon>Pterygota</taxon>
        <taxon>Neoptera</taxon>
        <taxon>Endopterygota</taxon>
        <taxon>Lepidoptera</taxon>
        <taxon>Glossata</taxon>
        <taxon>Ditrysia</taxon>
        <taxon>Noctuoidea</taxon>
        <taxon>Noctuidae</taxon>
        <taxon>Noctuinae</taxon>
        <taxon>Hadenini</taxon>
        <taxon>Mythimna</taxon>
    </lineage>
</organism>
<feature type="region of interest" description="Disordered" evidence="1">
    <location>
        <begin position="188"/>
        <end position="233"/>
    </location>
</feature>
<dbReference type="EMBL" id="JARGEI010000007">
    <property type="protein sequence ID" value="KAJ8728597.1"/>
    <property type="molecule type" value="Genomic_DNA"/>
</dbReference>
<reference evidence="3" key="1">
    <citation type="submission" date="2023-03" db="EMBL/GenBank/DDBJ databases">
        <title>Chromosome-level genomes of two armyworms, Mythimna separata and Mythimna loreyi, provide insights into the biosynthesis and reception of sex pheromones.</title>
        <authorList>
            <person name="Zhao H."/>
        </authorList>
    </citation>
    <scope>NUCLEOTIDE SEQUENCE</scope>
    <source>
        <strain evidence="3">BeijingLab</strain>
        <tissue evidence="3">Pupa</tissue>
    </source>
</reference>
<dbReference type="AlphaFoldDB" id="A0AAD8DWE9"/>
<proteinExistence type="predicted"/>
<sequence length="282" mass="31458">MAYLRDEDIENELEQMFGLPEDPDNSEDEYEGEDGIETNFDIRAMLEDQDIVQSQGSPTPGPSRRSPEDVGLLSTNAGEVENIDPDIGVPDIANSEDEEILRPVRPSRVSNLRSRHILESSPESSADSSSEDEDDNDWKKDSECRKKWKLIRDSYNRYKRKQKSSTGSAAPAKNSKWQFYERLRFLENTPSERQSSTSVDQEQQSSTSVVQEVTNTSSEVGHEDTPSVAADASVHNTISRDTCASHATSECYTTTIPPAPFFNSEVVGYRFGTDDENRSAAG</sequence>
<dbReference type="Proteomes" id="UP001231518">
    <property type="component" value="Chromosome 19"/>
</dbReference>
<keyword evidence="4" id="KW-1185">Reference proteome</keyword>
<feature type="domain" description="MADF" evidence="2">
    <location>
        <begin position="141"/>
        <end position="186"/>
    </location>
</feature>
<evidence type="ECO:0000313" key="3">
    <source>
        <dbReference type="EMBL" id="KAJ8728597.1"/>
    </source>
</evidence>
<name>A0AAD8DWE9_MYTSE</name>